<evidence type="ECO:0000256" key="13">
    <source>
        <dbReference type="ARBA" id="ARBA00023157"/>
    </source>
</evidence>
<evidence type="ECO:0000256" key="10">
    <source>
        <dbReference type="ARBA" id="ARBA00022840"/>
    </source>
</evidence>
<dbReference type="PANTHER" id="PTHR47976">
    <property type="entry name" value="G-TYPE LECTIN S-RECEPTOR-LIKE SERINE/THREONINE-PROTEIN KINASE SD2-5"/>
    <property type="match status" value="1"/>
</dbReference>
<dbReference type="Pfam" id="PF01453">
    <property type="entry name" value="B_lectin"/>
    <property type="match status" value="1"/>
</dbReference>
<dbReference type="InterPro" id="IPR024171">
    <property type="entry name" value="SRK-like_kinase"/>
</dbReference>
<feature type="domain" description="Bulb-type lectin" evidence="22">
    <location>
        <begin position="34"/>
        <end position="152"/>
    </location>
</feature>
<dbReference type="InterPro" id="IPR051343">
    <property type="entry name" value="G-type_lectin_kinases/EP1-like"/>
</dbReference>
<keyword evidence="14" id="KW-0675">Receptor</keyword>
<dbReference type="Pfam" id="PF00069">
    <property type="entry name" value="Pkinase"/>
    <property type="match status" value="1"/>
</dbReference>
<proteinExistence type="inferred from homology"/>
<dbReference type="GO" id="GO:0030246">
    <property type="term" value="F:carbohydrate binding"/>
    <property type="evidence" value="ECO:0007669"/>
    <property type="project" value="UniProtKB-KW"/>
</dbReference>
<keyword evidence="2 18" id="KW-0723">Serine/threonine-protein kinase</keyword>
<dbReference type="EMBL" id="KK914999">
    <property type="protein sequence ID" value="KDP25140.1"/>
    <property type="molecule type" value="Genomic_DNA"/>
</dbReference>
<dbReference type="FunFam" id="3.30.200.20:FF:000059">
    <property type="entry name" value="S-receptor-like serine/threonine-protein kinase"/>
    <property type="match status" value="1"/>
</dbReference>
<evidence type="ECO:0000256" key="12">
    <source>
        <dbReference type="ARBA" id="ARBA00023136"/>
    </source>
</evidence>
<evidence type="ECO:0000256" key="9">
    <source>
        <dbReference type="ARBA" id="ARBA00022777"/>
    </source>
</evidence>
<keyword evidence="24" id="KW-1185">Reference proteome</keyword>
<dbReference type="InterPro" id="IPR011009">
    <property type="entry name" value="Kinase-like_dom_sf"/>
</dbReference>
<dbReference type="FunFam" id="2.90.10.10:FF:000041">
    <property type="entry name" value="Uncharacterized protein"/>
    <property type="match status" value="1"/>
</dbReference>
<evidence type="ECO:0000259" key="21">
    <source>
        <dbReference type="PROSITE" id="PS50011"/>
    </source>
</evidence>
<evidence type="ECO:0000256" key="20">
    <source>
        <dbReference type="SAM" id="SignalP"/>
    </source>
</evidence>
<sequence>MSWILCYLFHLCPLFPLLLLTEPFLATAQSFKNISLGASLTALNDNSSWSSPSGEFAFGFQQIETDGFLLAIWFDKIPQKTIAWSANRNNLVQRGSEIKLTEDGRLVLNDPKGKRIWNADTAGRRPAYAAMLNDGNFVLAYDGTENLWESFGEPTDTILPTQTLTQGNKLISHYSSTNYSTGRFLFTLQSDGDLKLYTTYFPLASPNFGYWSSETVNSGFQVIFNQSGEIYLEAKNKSILVMLSASVPSTQDFYHRAILEYDGVFRHYVYPKDPSLRVAGGPMRWSPVSFTPVNICLKIREEKGSGACGFNSYCVLDDDHRPNCRCPQGYTFLDPDDVMKGCKQDFVSQNCEEASLEVDLFYMEVKENTDWPLSDYEYFRIVTEDWCRKACLSDCFCAVAIFRDGECWKKKIPLSNGRFDSTDGGKALIKVRRDNSTLKPDDENSSRNKNHSTLIIIGSLLLSSSLSLNFLLLLGALLAVFCFGYGKAKKLQLEGTMQGINLQSFTYNELEKATDKFKEEIGRGAFATVYKGVLGFDNALLVAVKKLHNMVGENDKEFKAEVRAIGRTNHKNLVHLIGFCNEEEHRLLVYEFVRNGNLANFLFGNSRPHWYKRKQIAFGIARGLFYLHEECSTQIIHCDIKPQNILLDDSFTARISDFGIAKLLMTDQTRTTTAIRGTRGYVAPEWFKNLPVTAKFDVYSFGILLLELTCCRKNFEAEVEDENQMVLADWAYDCYKGGELYLLIQNDEEAKQDIKRVEKFVMIAIWCIQEDPSLRPAMKKVTQMLEGTVEVSVPPDPSSFMSSIGSL</sequence>
<feature type="binding site" evidence="19">
    <location>
        <position position="546"/>
    </location>
    <ligand>
        <name>ATP</name>
        <dbReference type="ChEBI" id="CHEBI:30616"/>
    </ligand>
</feature>
<dbReference type="InterPro" id="IPR008271">
    <property type="entry name" value="Ser/Thr_kinase_AS"/>
</dbReference>
<comment type="catalytic activity">
    <reaction evidence="16 18">
        <text>L-threonyl-[protein] + ATP = O-phospho-L-threonyl-[protein] + ADP + H(+)</text>
        <dbReference type="Rhea" id="RHEA:46608"/>
        <dbReference type="Rhea" id="RHEA-COMP:11060"/>
        <dbReference type="Rhea" id="RHEA-COMP:11605"/>
        <dbReference type="ChEBI" id="CHEBI:15378"/>
        <dbReference type="ChEBI" id="CHEBI:30013"/>
        <dbReference type="ChEBI" id="CHEBI:30616"/>
        <dbReference type="ChEBI" id="CHEBI:61977"/>
        <dbReference type="ChEBI" id="CHEBI:456216"/>
        <dbReference type="EC" id="2.7.11.1"/>
    </reaction>
</comment>
<dbReference type="PANTHER" id="PTHR47976:SF108">
    <property type="entry name" value="G-TYPE LECTIN S-RECEPTOR-LIKE SERINE_THREONINE-PROTEIN KINASE LECRK1"/>
    <property type="match status" value="1"/>
</dbReference>
<dbReference type="FunFam" id="2.90.10.10:FF:000013">
    <property type="entry name" value="G-type lectin S-receptor-like serine/threonine-protein kinase LECRK1"/>
    <property type="match status" value="1"/>
</dbReference>
<evidence type="ECO:0000256" key="7">
    <source>
        <dbReference type="ARBA" id="ARBA00022734"/>
    </source>
</evidence>
<dbReference type="Proteomes" id="UP000027138">
    <property type="component" value="Unassembled WGS sequence"/>
</dbReference>
<protein>
    <recommendedName>
        <fullName evidence="18">Receptor-like serine/threonine-protein kinase</fullName>
        <ecNumber evidence="18">2.7.11.1</ecNumber>
    </recommendedName>
</protein>
<organism evidence="23 24">
    <name type="scientific">Jatropha curcas</name>
    <name type="common">Barbados nut</name>
    <dbReference type="NCBI Taxonomy" id="180498"/>
    <lineage>
        <taxon>Eukaryota</taxon>
        <taxon>Viridiplantae</taxon>
        <taxon>Streptophyta</taxon>
        <taxon>Embryophyta</taxon>
        <taxon>Tracheophyta</taxon>
        <taxon>Spermatophyta</taxon>
        <taxon>Magnoliopsida</taxon>
        <taxon>eudicotyledons</taxon>
        <taxon>Gunneridae</taxon>
        <taxon>Pentapetalae</taxon>
        <taxon>rosids</taxon>
        <taxon>fabids</taxon>
        <taxon>Malpighiales</taxon>
        <taxon>Euphorbiaceae</taxon>
        <taxon>Crotonoideae</taxon>
        <taxon>Jatropheae</taxon>
        <taxon>Jatropha</taxon>
    </lineage>
</organism>
<keyword evidence="9 18" id="KW-0418">Kinase</keyword>
<dbReference type="InterPro" id="IPR000719">
    <property type="entry name" value="Prot_kinase_dom"/>
</dbReference>
<dbReference type="SUPFAM" id="SSF51110">
    <property type="entry name" value="alpha-D-mannose-specific plant lectins"/>
    <property type="match status" value="1"/>
</dbReference>
<evidence type="ECO:0000313" key="24">
    <source>
        <dbReference type="Proteomes" id="UP000027138"/>
    </source>
</evidence>
<evidence type="ECO:0000256" key="17">
    <source>
        <dbReference type="ARBA" id="ARBA00048679"/>
    </source>
</evidence>
<dbReference type="InterPro" id="IPR001480">
    <property type="entry name" value="Bulb-type_lectin_dom"/>
</dbReference>
<name>A0A067JYS0_JATCU</name>
<dbReference type="EC" id="2.7.11.1" evidence="18"/>
<reference evidence="23 24" key="1">
    <citation type="journal article" date="2014" name="PLoS ONE">
        <title>Global Analysis of Gene Expression Profiles in Physic Nut (Jatropha curcas L.) Seedlings Exposed to Salt Stress.</title>
        <authorList>
            <person name="Zhang L."/>
            <person name="Zhang C."/>
            <person name="Wu P."/>
            <person name="Chen Y."/>
            <person name="Li M."/>
            <person name="Jiang H."/>
            <person name="Wu G."/>
        </authorList>
    </citation>
    <scope>NUCLEOTIDE SEQUENCE [LARGE SCALE GENOMIC DNA]</scope>
    <source>
        <strain evidence="24">cv. GZQX0401</strain>
        <tissue evidence="23">Young leaves</tissue>
    </source>
</reference>
<evidence type="ECO:0000256" key="8">
    <source>
        <dbReference type="ARBA" id="ARBA00022741"/>
    </source>
</evidence>
<feature type="signal peptide" evidence="20">
    <location>
        <begin position="1"/>
        <end position="28"/>
    </location>
</feature>
<evidence type="ECO:0000256" key="3">
    <source>
        <dbReference type="ARBA" id="ARBA00022536"/>
    </source>
</evidence>
<dbReference type="GO" id="GO:0004674">
    <property type="term" value="F:protein serine/threonine kinase activity"/>
    <property type="evidence" value="ECO:0007669"/>
    <property type="project" value="UniProtKB-KW"/>
</dbReference>
<evidence type="ECO:0000256" key="5">
    <source>
        <dbReference type="ARBA" id="ARBA00022692"/>
    </source>
</evidence>
<dbReference type="GO" id="GO:0106310">
    <property type="term" value="F:protein serine kinase activity"/>
    <property type="evidence" value="ECO:0007669"/>
    <property type="project" value="RHEA"/>
</dbReference>
<keyword evidence="5" id="KW-0812">Transmembrane</keyword>
<evidence type="ECO:0000256" key="6">
    <source>
        <dbReference type="ARBA" id="ARBA00022729"/>
    </source>
</evidence>
<evidence type="ECO:0000256" key="18">
    <source>
        <dbReference type="PIRNR" id="PIRNR000641"/>
    </source>
</evidence>
<evidence type="ECO:0000256" key="14">
    <source>
        <dbReference type="ARBA" id="ARBA00023170"/>
    </source>
</evidence>
<gene>
    <name evidence="23" type="ORF">JCGZ_22675</name>
</gene>
<comment type="similarity">
    <text evidence="18">Belongs to the protein kinase superfamily. Ser/Thr protein kinase family.</text>
</comment>
<dbReference type="SMART" id="SM00220">
    <property type="entry name" value="S_TKc"/>
    <property type="match status" value="1"/>
</dbReference>
<keyword evidence="7" id="KW-0430">Lectin</keyword>
<evidence type="ECO:0000256" key="1">
    <source>
        <dbReference type="ARBA" id="ARBA00004479"/>
    </source>
</evidence>
<dbReference type="InterPro" id="IPR036426">
    <property type="entry name" value="Bulb-type_lectin_dom_sf"/>
</dbReference>
<evidence type="ECO:0000259" key="22">
    <source>
        <dbReference type="PROSITE" id="PS50927"/>
    </source>
</evidence>
<keyword evidence="4 18" id="KW-0808">Transferase</keyword>
<dbReference type="Gene3D" id="3.30.200.20">
    <property type="entry name" value="Phosphorylase Kinase, domain 1"/>
    <property type="match status" value="1"/>
</dbReference>
<dbReference type="FunFam" id="1.10.510.10:FF:000237">
    <property type="entry name" value="G-type lectin S-receptor-like serine/threonine-protein kinase"/>
    <property type="match status" value="1"/>
</dbReference>
<keyword evidence="15" id="KW-0325">Glycoprotein</keyword>
<dbReference type="PROSITE" id="PS50011">
    <property type="entry name" value="PROTEIN_KINASE_DOM"/>
    <property type="match status" value="1"/>
</dbReference>
<keyword evidence="3" id="KW-0245">EGF-like domain</keyword>
<dbReference type="OrthoDB" id="1930390at2759"/>
<dbReference type="PROSITE" id="PS00107">
    <property type="entry name" value="PROTEIN_KINASE_ATP"/>
    <property type="match status" value="1"/>
</dbReference>
<feature type="domain" description="Protein kinase" evidence="21">
    <location>
        <begin position="515"/>
        <end position="789"/>
    </location>
</feature>
<comment type="catalytic activity">
    <reaction evidence="17 18">
        <text>L-seryl-[protein] + ATP = O-phospho-L-seryl-[protein] + ADP + H(+)</text>
        <dbReference type="Rhea" id="RHEA:17989"/>
        <dbReference type="Rhea" id="RHEA-COMP:9863"/>
        <dbReference type="Rhea" id="RHEA-COMP:11604"/>
        <dbReference type="ChEBI" id="CHEBI:15378"/>
        <dbReference type="ChEBI" id="CHEBI:29999"/>
        <dbReference type="ChEBI" id="CHEBI:30616"/>
        <dbReference type="ChEBI" id="CHEBI:83421"/>
        <dbReference type="ChEBI" id="CHEBI:456216"/>
        <dbReference type="EC" id="2.7.11.1"/>
    </reaction>
</comment>
<dbReference type="PROSITE" id="PS50927">
    <property type="entry name" value="BULB_LECTIN"/>
    <property type="match status" value="1"/>
</dbReference>
<keyword evidence="12" id="KW-0472">Membrane</keyword>
<evidence type="ECO:0000256" key="15">
    <source>
        <dbReference type="ARBA" id="ARBA00023180"/>
    </source>
</evidence>
<evidence type="ECO:0000256" key="19">
    <source>
        <dbReference type="PROSITE-ProRule" id="PRU10141"/>
    </source>
</evidence>
<comment type="subcellular location">
    <subcellularLocation>
        <location evidence="1">Membrane</location>
        <topology evidence="1">Single-pass type I membrane protein</topology>
    </subcellularLocation>
</comment>
<keyword evidence="6 20" id="KW-0732">Signal</keyword>
<evidence type="ECO:0000256" key="11">
    <source>
        <dbReference type="ARBA" id="ARBA00022989"/>
    </source>
</evidence>
<accession>A0A067JYS0</accession>
<evidence type="ECO:0000313" key="23">
    <source>
        <dbReference type="EMBL" id="KDP25140.1"/>
    </source>
</evidence>
<feature type="chain" id="PRO_5001639089" description="Receptor-like serine/threonine-protein kinase" evidence="20">
    <location>
        <begin position="29"/>
        <end position="807"/>
    </location>
</feature>
<dbReference type="InterPro" id="IPR017441">
    <property type="entry name" value="Protein_kinase_ATP_BS"/>
</dbReference>
<keyword evidence="13" id="KW-1015">Disulfide bond</keyword>
<dbReference type="PROSITE" id="PS00108">
    <property type="entry name" value="PROTEIN_KINASE_ST"/>
    <property type="match status" value="1"/>
</dbReference>
<dbReference type="SUPFAM" id="SSF56112">
    <property type="entry name" value="Protein kinase-like (PK-like)"/>
    <property type="match status" value="1"/>
</dbReference>
<keyword evidence="11" id="KW-1133">Transmembrane helix</keyword>
<dbReference type="PIRSF" id="PIRSF000641">
    <property type="entry name" value="SRK"/>
    <property type="match status" value="1"/>
</dbReference>
<dbReference type="Gene3D" id="1.10.510.10">
    <property type="entry name" value="Transferase(Phosphotransferase) domain 1"/>
    <property type="match status" value="1"/>
</dbReference>
<dbReference type="AlphaFoldDB" id="A0A067JYS0"/>
<keyword evidence="8 18" id="KW-0547">Nucleotide-binding</keyword>
<evidence type="ECO:0000256" key="16">
    <source>
        <dbReference type="ARBA" id="ARBA00047899"/>
    </source>
</evidence>
<dbReference type="Gene3D" id="2.90.10.10">
    <property type="entry name" value="Bulb-type lectin domain"/>
    <property type="match status" value="2"/>
</dbReference>
<keyword evidence="10 18" id="KW-0067">ATP-binding</keyword>
<dbReference type="CDD" id="cd00028">
    <property type="entry name" value="B_lectin"/>
    <property type="match status" value="1"/>
</dbReference>
<evidence type="ECO:0000256" key="2">
    <source>
        <dbReference type="ARBA" id="ARBA00022527"/>
    </source>
</evidence>
<dbReference type="GO" id="GO:0005524">
    <property type="term" value="F:ATP binding"/>
    <property type="evidence" value="ECO:0007669"/>
    <property type="project" value="UniProtKB-UniRule"/>
</dbReference>
<evidence type="ECO:0000256" key="4">
    <source>
        <dbReference type="ARBA" id="ARBA00022679"/>
    </source>
</evidence>
<dbReference type="SMART" id="SM00108">
    <property type="entry name" value="B_lectin"/>
    <property type="match status" value="1"/>
</dbReference>
<dbReference type="GO" id="GO:0016020">
    <property type="term" value="C:membrane"/>
    <property type="evidence" value="ECO:0007669"/>
    <property type="project" value="UniProtKB-SubCell"/>
</dbReference>